<dbReference type="GeneID" id="24172320"/>
<dbReference type="InterPro" id="IPR055906">
    <property type="entry name" value="DUF7483"/>
</dbReference>
<evidence type="ECO:0000313" key="5">
    <source>
        <dbReference type="Proteomes" id="UP000033005"/>
    </source>
</evidence>
<protein>
    <recommendedName>
        <fullName evidence="1">DUF7483 domain-containing protein</fullName>
    </recommendedName>
</protein>
<dbReference type="InterPro" id="IPR001791">
    <property type="entry name" value="Laminin_G"/>
</dbReference>
<dbReference type="Proteomes" id="UP000033005">
    <property type="component" value="Segment"/>
</dbReference>
<proteinExistence type="predicted"/>
<dbReference type="Pfam" id="PF13385">
    <property type="entry name" value="Laminin_G_3"/>
    <property type="match status" value="2"/>
</dbReference>
<gene>
    <name evidence="4" type="ORF">Syn7803C2_176</name>
    <name evidence="2" type="ORF">Syn7803C85_179</name>
    <name evidence="3" type="ORF">Syn7803US33_176</name>
</gene>
<dbReference type="EMBL" id="KJ019094">
    <property type="protein sequence ID" value="AIX29857.1"/>
    <property type="molecule type" value="Genomic_DNA"/>
</dbReference>
<feature type="domain" description="DUF7483" evidence="1">
    <location>
        <begin position="882"/>
        <end position="1198"/>
    </location>
</feature>
<dbReference type="Gene3D" id="2.60.120.200">
    <property type="match status" value="2"/>
</dbReference>
<dbReference type="InterPro" id="IPR013320">
    <property type="entry name" value="ConA-like_dom_sf"/>
</dbReference>
<dbReference type="SUPFAM" id="SSF49899">
    <property type="entry name" value="Concanavalin A-like lectins/glucanases"/>
    <property type="match status" value="2"/>
</dbReference>
<name>A0A0E3F215_9CAUD</name>
<dbReference type="SUPFAM" id="SSF49785">
    <property type="entry name" value="Galactose-binding domain-like"/>
    <property type="match status" value="1"/>
</dbReference>
<evidence type="ECO:0000313" key="3">
    <source>
        <dbReference type="EMBL" id="AIX29857.1"/>
    </source>
</evidence>
<dbReference type="CDD" id="cd00110">
    <property type="entry name" value="LamG"/>
    <property type="match status" value="1"/>
</dbReference>
<dbReference type="EMBL" id="KJ019156">
    <property type="protein sequence ID" value="AIX45095.1"/>
    <property type="molecule type" value="Genomic_DNA"/>
</dbReference>
<dbReference type="KEGG" id="vg:24172320"/>
<dbReference type="RefSeq" id="YP_009134678.1">
    <property type="nucleotide sequence ID" value="NC_026928.1"/>
</dbReference>
<keyword evidence="6" id="KW-1185">Reference proteome</keyword>
<evidence type="ECO:0000313" key="6">
    <source>
        <dbReference type="Proteomes" id="UP000185283"/>
    </source>
</evidence>
<dbReference type="Proteomes" id="UP000185284">
    <property type="component" value="Segment"/>
</dbReference>
<reference evidence="5 6" key="1">
    <citation type="submission" date="2013-12" db="EMBL/GenBank/DDBJ databases">
        <title>Ecological redundancy of diverse viral populations within a natural community.</title>
        <authorList>
            <person name="Gregory A.C."/>
            <person name="LaButti K."/>
            <person name="Copeland A."/>
            <person name="Woyke T."/>
            <person name="Sullivan M.B."/>
        </authorList>
    </citation>
    <scope>NUCLEOTIDE SEQUENCE [LARGE SCALE GENOMIC DNA]</scope>
    <source>
        <strain evidence="4">Syn7803C2</strain>
        <strain evidence="2">Syn7803C85</strain>
        <strain evidence="3">Syn7803US33</strain>
    </source>
</reference>
<dbReference type="EMBL" id="KJ019054">
    <property type="protein sequence ID" value="AIX20642.1"/>
    <property type="molecule type" value="Genomic_DNA"/>
</dbReference>
<dbReference type="Proteomes" id="UP000185283">
    <property type="component" value="Segment"/>
</dbReference>
<dbReference type="InterPro" id="IPR008979">
    <property type="entry name" value="Galactose-bd-like_sf"/>
</dbReference>
<evidence type="ECO:0000259" key="1">
    <source>
        <dbReference type="Pfam" id="PF24299"/>
    </source>
</evidence>
<dbReference type="Gene3D" id="2.60.120.260">
    <property type="entry name" value="Galactose-binding domain-like"/>
    <property type="match status" value="1"/>
</dbReference>
<sequence>MAVNEYLTRTPTNSGNRKCWTLSFWVKRNAVAANQNPENTSGSFFNFYTTQGASPYQAVASFNNDATIQIGRNEGGSDHQLNTTTKYRDVGNWMHLLIKWDVSNPVSQERLQLYVNGALESNVTGTYPSLNYNGAVNTTVQHTIATVIAGGVPYAPSGPSQQYFDWFFVDGQALTSEVFGFYKEGDGYISAGHLEATDFKPGQWSPRAPKSIKYTINRSGGFGVNGFYLPMNDSSNPGADFHCEPNSIIKLKGEDLPQPRNGAPTTSDAYVSQLRTDPYAANLVLAVPGITLENTNTELVTNGDFSNGTTGWTGLSGGSLSVEGDRLKITETTNALDAYAVNSTAITTVVGTRYTIKWTFHEGTNTTFTVRFGNSGNQSLAYLSNSDSAGQFSDPGTYSFDFEATATQLNLSFIVNQANSYGYISNVSVKEALPVRDYSADIKGSGTNKTLTAVGNAGVGYELGGYYGSAMTFDGSGDYLEVDTPVLGSGDWTIEEWFKQEPGTTMQNYWDVSLGVNGDSNIENGASIFHSTGAGGFATGEVVFISAASGGYRIYGGQDLRDGCWHHVVVEKYNNIVTLYVDGVAKTTSEDTANYNSTSNTRIGTSNLGQSNYFEGQIQDVRVYIGVAKYKGGFDVPKPYTPVGIEAFRTTDDTCKNNFATWNPLTGAGTAVDDNAAALKDGNLYFDTSNQSQVTSTIGMNSGKWYAEYHLIGSSVSGYLGVTGDGRAPINNQGTFNAFGQSLIRPGAAVDNSFTKNWTATTLTTMNPALGYSSGDVFGFALDLDSSPKTLKFYRNNTLIHTDSTIGDSGHYYFMAFRTNDGSNGVNWADVVANFGQNPSFSGTTTAGTNADDSGKGLFKYAPPTGFLALCEDNLPAPAIADPGKYFKSVLYTGSGTAGHSITGVGFKPDFVWLKGRTGSSLNHILGDIVRGPQRTLFTNNALQEYTDRGIISFDEDGFTLLSAGGDENNTNAPYVAWCWKAGGAAVSNTEGNITTQVSANPTAGFSIVKSNGPGTSGHGLNSTPKFIIQKSLTAGNWNVAHHKLYEPGGTGKILLNLTDPVVPSSTTYMHNATATTFDPLFSAEQIAYVWAEVEGFSKFGSYVGNGSTDGPFVYCGFKPAWVLVKNIDTANSHWVLWDSSRTPYNEMQNALRPNSIDPETAGFQFDFLSNGFKVRDGELSVSESGDTFIFAAFAESPFQTANAK</sequence>
<dbReference type="Pfam" id="PF24299">
    <property type="entry name" value="DUF7483"/>
    <property type="match status" value="1"/>
</dbReference>
<evidence type="ECO:0000313" key="2">
    <source>
        <dbReference type="EMBL" id="AIX20642.1"/>
    </source>
</evidence>
<organism evidence="2 6">
    <name type="scientific">Synechococcus phage ACG-2014e</name>
    <dbReference type="NCBI Taxonomy" id="1493510"/>
    <lineage>
        <taxon>Viruses</taxon>
        <taxon>Duplodnaviria</taxon>
        <taxon>Heunggongvirae</taxon>
        <taxon>Uroviricota</taxon>
        <taxon>Caudoviricetes</taxon>
        <taxon>Pantevenvirales</taxon>
        <taxon>Kyanoviridae</taxon>
        <taxon>Chalconvirus</taxon>
        <taxon>Chalconvirus acg2014e</taxon>
    </lineage>
</organism>
<accession>A0A0E3F215</accession>
<evidence type="ECO:0000313" key="4">
    <source>
        <dbReference type="EMBL" id="AIX45095.1"/>
    </source>
</evidence>